<evidence type="ECO:0000313" key="2">
    <source>
        <dbReference type="EMBL" id="QNE04696.1"/>
    </source>
</evidence>
<name>A0A7G6VSI1_9SPHN</name>
<accession>A0A7G6VSI1</accession>
<evidence type="ECO:0000313" key="3">
    <source>
        <dbReference type="Proteomes" id="UP000515297"/>
    </source>
</evidence>
<sequence length="133" mass="14246">MVAEIGKLDAVERHEPALAFEGARSQAKSRSQTLAKIPEHRQAFIWPQSSGFSKPLINNDNQNWHGACNVSGMEAKGAIQPNIERKYIMSNSNFATQAFAFALALIVSVAGFGVTVAPDHGNDVAPVSAELIA</sequence>
<gene>
    <name evidence="2" type="ORF">H4O24_12130</name>
</gene>
<protein>
    <submittedName>
        <fullName evidence="2">Uncharacterized protein</fullName>
    </submittedName>
</protein>
<keyword evidence="1" id="KW-1133">Transmembrane helix</keyword>
<dbReference type="EMBL" id="CP060052">
    <property type="protein sequence ID" value="QNE04696.1"/>
    <property type="molecule type" value="Genomic_DNA"/>
</dbReference>
<dbReference type="RefSeq" id="WP_185883944.1">
    <property type="nucleotide sequence ID" value="NZ_CP060052.1"/>
</dbReference>
<evidence type="ECO:0000256" key="1">
    <source>
        <dbReference type="SAM" id="Phobius"/>
    </source>
</evidence>
<dbReference type="Proteomes" id="UP000515297">
    <property type="component" value="Chromosome"/>
</dbReference>
<keyword evidence="1" id="KW-0812">Transmembrane</keyword>
<reference evidence="2 3" key="1">
    <citation type="submission" date="2020-08" db="EMBL/GenBank/DDBJ databases">
        <authorList>
            <person name="Liu G."/>
            <person name="Sun C."/>
        </authorList>
    </citation>
    <scope>NUCLEOTIDE SEQUENCE [LARGE SCALE GENOMIC DNA]</scope>
    <source>
        <strain evidence="2 3">OT19</strain>
    </source>
</reference>
<keyword evidence="1" id="KW-0472">Membrane</keyword>
<organism evidence="2 3">
    <name type="scientific">Croceicoccus marinus</name>
    <dbReference type="NCBI Taxonomy" id="450378"/>
    <lineage>
        <taxon>Bacteria</taxon>
        <taxon>Pseudomonadati</taxon>
        <taxon>Pseudomonadota</taxon>
        <taxon>Alphaproteobacteria</taxon>
        <taxon>Sphingomonadales</taxon>
        <taxon>Erythrobacteraceae</taxon>
        <taxon>Croceicoccus</taxon>
    </lineage>
</organism>
<proteinExistence type="predicted"/>
<dbReference type="AlphaFoldDB" id="A0A7G6VSI1"/>
<feature type="transmembrane region" description="Helical" evidence="1">
    <location>
        <begin position="94"/>
        <end position="117"/>
    </location>
</feature>